<sequence length="96" mass="11094">MTIHSYPQDGHARPKATADFLKVTTVTLWRWEKTKPDFPKSTRLSERVSVYDAAEIRAWLAAKKIVNQRIKFTVLSLISAIGTESIYLIKNIYIVW</sequence>
<dbReference type="EMBL" id="AAMGKT010000013">
    <property type="protein sequence ID" value="EDH1111111.1"/>
    <property type="molecule type" value="Genomic_DNA"/>
</dbReference>
<organism evidence="1">
    <name type="scientific">Salmonella enterica I</name>
    <dbReference type="NCBI Taxonomy" id="59201"/>
    <lineage>
        <taxon>Bacteria</taxon>
        <taxon>Pseudomonadati</taxon>
        <taxon>Pseudomonadota</taxon>
        <taxon>Gammaproteobacteria</taxon>
        <taxon>Enterobacterales</taxon>
        <taxon>Enterobacteriaceae</taxon>
        <taxon>Salmonella</taxon>
    </lineage>
</organism>
<dbReference type="InterPro" id="IPR009061">
    <property type="entry name" value="DNA-bd_dom_put_sf"/>
</dbReference>
<dbReference type="RefSeq" id="WP_077950939.1">
    <property type="nucleotide sequence ID" value="NZ_CP122457.1"/>
</dbReference>
<accession>A0A3Z4FNE6</accession>
<dbReference type="Pfam" id="PF05930">
    <property type="entry name" value="Phage_AlpA"/>
    <property type="match status" value="1"/>
</dbReference>
<name>A0A3Z4FNE6_SALET</name>
<dbReference type="InterPro" id="IPR010260">
    <property type="entry name" value="AlpA"/>
</dbReference>
<proteinExistence type="predicted"/>
<gene>
    <name evidence="1" type="ORF">GCX84_16360</name>
</gene>
<evidence type="ECO:0000313" key="1">
    <source>
        <dbReference type="EMBL" id="EDH1111111.1"/>
    </source>
</evidence>
<dbReference type="AlphaFoldDB" id="A0A3Z4FNE6"/>
<reference evidence="1" key="1">
    <citation type="submission" date="2019-10" db="EMBL/GenBank/DDBJ databases">
        <authorList>
            <person name="Ashton P.M."/>
            <person name="Dallman T."/>
            <person name="Nair S."/>
            <person name="De Pinna E."/>
            <person name="Peters T."/>
            <person name="Grant K."/>
        </authorList>
    </citation>
    <scope>NUCLEOTIDE SEQUENCE</scope>
    <source>
        <strain evidence="1">821059</strain>
    </source>
</reference>
<protein>
    <submittedName>
        <fullName evidence="1">AlpA family phage regulatory protein</fullName>
    </submittedName>
</protein>
<comment type="caution">
    <text evidence="1">The sequence shown here is derived from an EMBL/GenBank/DDBJ whole genome shotgun (WGS) entry which is preliminary data.</text>
</comment>
<dbReference type="SUPFAM" id="SSF46955">
    <property type="entry name" value="Putative DNA-binding domain"/>
    <property type="match status" value="1"/>
</dbReference>